<reference evidence="1" key="1">
    <citation type="submission" date="2021-06" db="EMBL/GenBank/DDBJ databases">
        <authorList>
            <person name="Kallberg Y."/>
            <person name="Tangrot J."/>
            <person name="Rosling A."/>
        </authorList>
    </citation>
    <scope>NUCLEOTIDE SEQUENCE</scope>
    <source>
        <strain evidence="1">UK204</strain>
    </source>
</reference>
<organism evidence="1 2">
    <name type="scientific">Funneliformis caledonium</name>
    <dbReference type="NCBI Taxonomy" id="1117310"/>
    <lineage>
        <taxon>Eukaryota</taxon>
        <taxon>Fungi</taxon>
        <taxon>Fungi incertae sedis</taxon>
        <taxon>Mucoromycota</taxon>
        <taxon>Glomeromycotina</taxon>
        <taxon>Glomeromycetes</taxon>
        <taxon>Glomerales</taxon>
        <taxon>Glomeraceae</taxon>
        <taxon>Funneliformis</taxon>
    </lineage>
</organism>
<evidence type="ECO:0000313" key="2">
    <source>
        <dbReference type="Proteomes" id="UP000789570"/>
    </source>
</evidence>
<proteinExistence type="predicted"/>
<accession>A0A9N9ESW2</accession>
<gene>
    <name evidence="1" type="ORF">FCALED_LOCUS12936</name>
</gene>
<comment type="caution">
    <text evidence="1">The sequence shown here is derived from an EMBL/GenBank/DDBJ whole genome shotgun (WGS) entry which is preliminary data.</text>
</comment>
<dbReference type="Proteomes" id="UP000789570">
    <property type="component" value="Unassembled WGS sequence"/>
</dbReference>
<sequence>MSSTSSNSVWNSANKKFKSKVDKIFHKYPKLPKTLPREDSLPLQIGSKVSVRDYNTFLIQNEKTGYKFHWEGDNVYIIDMANPEHEAVVSYLQDCFKEPNNGVKLGPIEVLGQPFHYNPTNNIEKMAPDIMVRGDTALLTQPLVSHPGPPPSDKRPHGRIMCEIASAQNVASWGTRCENWMHEQYIRCVFGVKLDDVRSFQGNVHRSMIAMLWTRRALAGSVLSTNATLAGNGVYVKQWDFGTLQYGTNTATGCNANNLNAYQVTIPVSDAFWDPPIVGGVPNVAEYAVTVPGTVLGNNFIIDLYDVQRVVLKTQKP</sequence>
<name>A0A9N9ESW2_9GLOM</name>
<keyword evidence="2" id="KW-1185">Reference proteome</keyword>
<dbReference type="AlphaFoldDB" id="A0A9N9ESW2"/>
<dbReference type="EMBL" id="CAJVPQ010006893">
    <property type="protein sequence ID" value="CAG8690520.1"/>
    <property type="molecule type" value="Genomic_DNA"/>
</dbReference>
<evidence type="ECO:0000313" key="1">
    <source>
        <dbReference type="EMBL" id="CAG8690520.1"/>
    </source>
</evidence>
<protein>
    <submittedName>
        <fullName evidence="1">4385_t:CDS:1</fullName>
    </submittedName>
</protein>
<dbReference type="OrthoDB" id="2307059at2759"/>